<keyword evidence="14" id="KW-0472">Membrane</keyword>
<evidence type="ECO:0000256" key="8">
    <source>
        <dbReference type="ARBA" id="ARBA00022723"/>
    </source>
</evidence>
<comment type="similarity">
    <text evidence="3">Belongs to the LCL3 family.</text>
</comment>
<dbReference type="EMBL" id="FJVC01000319">
    <property type="protein sequence ID" value="CZT48023.1"/>
    <property type="molecule type" value="Genomic_DNA"/>
</dbReference>
<dbReference type="PROSITE" id="PS50830">
    <property type="entry name" value="TNASE_3"/>
    <property type="match status" value="1"/>
</dbReference>
<dbReference type="GO" id="GO:0004519">
    <property type="term" value="F:endonuclease activity"/>
    <property type="evidence" value="ECO:0007669"/>
    <property type="project" value="UniProtKB-KW"/>
</dbReference>
<feature type="domain" description="TNase-like" evidence="15">
    <location>
        <begin position="79"/>
        <end position="239"/>
    </location>
</feature>
<proteinExistence type="inferred from homology"/>
<evidence type="ECO:0000259" key="15">
    <source>
        <dbReference type="PROSITE" id="PS50830"/>
    </source>
</evidence>
<dbReference type="InterPro" id="IPR016071">
    <property type="entry name" value="Staphylococal_nuclease_OB-fold"/>
</dbReference>
<evidence type="ECO:0000256" key="6">
    <source>
        <dbReference type="ARBA" id="ARBA00022692"/>
    </source>
</evidence>
<dbReference type="SUPFAM" id="SSF50199">
    <property type="entry name" value="Staphylococcal nuclease"/>
    <property type="match status" value="1"/>
</dbReference>
<dbReference type="SMART" id="SM00318">
    <property type="entry name" value="SNc"/>
    <property type="match status" value="1"/>
</dbReference>
<evidence type="ECO:0000256" key="9">
    <source>
        <dbReference type="ARBA" id="ARBA00022759"/>
    </source>
</evidence>
<comment type="subcellular location">
    <subcellularLocation>
        <location evidence="1">Membrane</location>
        <topology evidence="1">Single-pass membrane protein</topology>
    </subcellularLocation>
    <subcellularLocation>
        <location evidence="2">Mitochondrion</location>
    </subcellularLocation>
</comment>
<dbReference type="Proteomes" id="UP000177625">
    <property type="component" value="Unassembled WGS sequence"/>
</dbReference>
<evidence type="ECO:0000256" key="11">
    <source>
        <dbReference type="ARBA" id="ARBA00022837"/>
    </source>
</evidence>
<evidence type="ECO:0000313" key="17">
    <source>
        <dbReference type="Proteomes" id="UP000177625"/>
    </source>
</evidence>
<dbReference type="GO" id="GO:0016020">
    <property type="term" value="C:membrane"/>
    <property type="evidence" value="ECO:0007669"/>
    <property type="project" value="UniProtKB-SubCell"/>
</dbReference>
<dbReference type="GO" id="GO:0016787">
    <property type="term" value="F:hydrolase activity"/>
    <property type="evidence" value="ECO:0007669"/>
    <property type="project" value="UniProtKB-KW"/>
</dbReference>
<evidence type="ECO:0000256" key="12">
    <source>
        <dbReference type="ARBA" id="ARBA00022989"/>
    </source>
</evidence>
<dbReference type="AlphaFoldDB" id="A0A1E1MFY6"/>
<evidence type="ECO:0000256" key="4">
    <source>
        <dbReference type="ARBA" id="ARBA00013404"/>
    </source>
</evidence>
<evidence type="ECO:0000256" key="1">
    <source>
        <dbReference type="ARBA" id="ARBA00004167"/>
    </source>
</evidence>
<dbReference type="Gene3D" id="2.40.50.90">
    <property type="match status" value="1"/>
</dbReference>
<dbReference type="GO" id="GO:0046872">
    <property type="term" value="F:metal ion binding"/>
    <property type="evidence" value="ECO:0007669"/>
    <property type="project" value="UniProtKB-KW"/>
</dbReference>
<organism evidence="16 17">
    <name type="scientific">Rhynchosporium secalis</name>
    <name type="common">Barley scald fungus</name>
    <dbReference type="NCBI Taxonomy" id="38038"/>
    <lineage>
        <taxon>Eukaryota</taxon>
        <taxon>Fungi</taxon>
        <taxon>Dikarya</taxon>
        <taxon>Ascomycota</taxon>
        <taxon>Pezizomycotina</taxon>
        <taxon>Leotiomycetes</taxon>
        <taxon>Helotiales</taxon>
        <taxon>Ploettnerulaceae</taxon>
        <taxon>Rhynchosporium</taxon>
    </lineage>
</organism>
<dbReference type="Pfam" id="PF00565">
    <property type="entry name" value="SNase"/>
    <property type="match status" value="1"/>
</dbReference>
<dbReference type="FunFam" id="2.40.50.90:FF:000029">
    <property type="entry name" value="Probable endonuclease lcl3"/>
    <property type="match status" value="1"/>
</dbReference>
<evidence type="ECO:0000256" key="7">
    <source>
        <dbReference type="ARBA" id="ARBA00022722"/>
    </source>
</evidence>
<evidence type="ECO:0000256" key="13">
    <source>
        <dbReference type="ARBA" id="ARBA00023128"/>
    </source>
</evidence>
<keyword evidence="17" id="KW-1185">Reference proteome</keyword>
<gene>
    <name evidence="16" type="ORF">RSE6_08670</name>
</gene>
<keyword evidence="9 16" id="KW-0255">Endonuclease</keyword>
<accession>A0A1E1MFY6</accession>
<dbReference type="PANTHER" id="PTHR12302:SF3">
    <property type="entry name" value="SERINE_THREONINE-PROTEIN KINASE 31"/>
    <property type="match status" value="1"/>
</dbReference>
<keyword evidence="6" id="KW-0812">Transmembrane</keyword>
<evidence type="ECO:0000256" key="10">
    <source>
        <dbReference type="ARBA" id="ARBA00022801"/>
    </source>
</evidence>
<dbReference type="PANTHER" id="PTHR12302">
    <property type="entry name" value="EBNA2 BINDING PROTEIN P100"/>
    <property type="match status" value="1"/>
</dbReference>
<keyword evidence="11" id="KW-0106">Calcium</keyword>
<keyword evidence="10" id="KW-0378">Hydrolase</keyword>
<evidence type="ECO:0000256" key="3">
    <source>
        <dbReference type="ARBA" id="ARBA00005435"/>
    </source>
</evidence>
<evidence type="ECO:0000256" key="14">
    <source>
        <dbReference type="ARBA" id="ARBA00023136"/>
    </source>
</evidence>
<dbReference type="GO" id="GO:0005739">
    <property type="term" value="C:mitochondrion"/>
    <property type="evidence" value="ECO:0007669"/>
    <property type="project" value="UniProtKB-SubCell"/>
</dbReference>
<keyword evidence="13" id="KW-0496">Mitochondrion</keyword>
<evidence type="ECO:0000256" key="2">
    <source>
        <dbReference type="ARBA" id="ARBA00004173"/>
    </source>
</evidence>
<protein>
    <recommendedName>
        <fullName evidence="4">Probable endonuclease LCL3</fullName>
    </recommendedName>
    <alternativeName>
        <fullName evidence="5">Probable endonuclease lcl3</fullName>
    </alternativeName>
</protein>
<evidence type="ECO:0000256" key="5">
    <source>
        <dbReference type="ARBA" id="ARBA00014651"/>
    </source>
</evidence>
<evidence type="ECO:0000313" key="16">
    <source>
        <dbReference type="EMBL" id="CZT48023.1"/>
    </source>
</evidence>
<name>A0A1E1MFY6_RHYSE</name>
<keyword evidence="7" id="KW-0540">Nuclease</keyword>
<reference evidence="17" key="1">
    <citation type="submission" date="2016-03" db="EMBL/GenBank/DDBJ databases">
        <authorList>
            <person name="Guldener U."/>
        </authorList>
    </citation>
    <scope>NUCLEOTIDE SEQUENCE [LARGE SCALE GENOMIC DNA]</scope>
</reference>
<sequence>MPWPLGSSSSDKSIDGKKRWVSWKDNLNSTDWSHYTDPRTVIPTILLTTTILVSVRIYRSYLSRIPEATYIRPRFFRKRSLFGKVTRVGDADNFHLFHTPGGRMAGWEWAPGRKIPENKMELKNNTIHVRIAGIDAPEGAHFGKPAQPYSAEALEWLRNYIMDRRVRAYIYKRDQYERVVATVWVRRWLFRKDVGKEMLKAGFATVYEAKSGAEFGDFEEKYRAIEEKAKRKKLGMWAGRAKDYESPRDFKTRTATLSDTKLK</sequence>
<dbReference type="InterPro" id="IPR035437">
    <property type="entry name" value="SNase_OB-fold_sf"/>
</dbReference>
<keyword evidence="8" id="KW-0479">Metal-binding</keyword>
<keyword evidence="12" id="KW-1133">Transmembrane helix</keyword>